<proteinExistence type="predicted"/>
<accession>A0AAV7NJ12</accession>
<reference evidence="2" key="1">
    <citation type="journal article" date="2022" name="bioRxiv">
        <title>Sequencing and chromosome-scale assembly of the giantPleurodeles waltlgenome.</title>
        <authorList>
            <person name="Brown T."/>
            <person name="Elewa A."/>
            <person name="Iarovenko S."/>
            <person name="Subramanian E."/>
            <person name="Araus A.J."/>
            <person name="Petzold A."/>
            <person name="Susuki M."/>
            <person name="Suzuki K.-i.T."/>
            <person name="Hayashi T."/>
            <person name="Toyoda A."/>
            <person name="Oliveira C."/>
            <person name="Osipova E."/>
            <person name="Leigh N.D."/>
            <person name="Simon A."/>
            <person name="Yun M.H."/>
        </authorList>
    </citation>
    <scope>NUCLEOTIDE SEQUENCE</scope>
    <source>
        <strain evidence="2">20211129_DDA</strain>
        <tissue evidence="2">Liver</tissue>
    </source>
</reference>
<feature type="compositionally biased region" description="Polar residues" evidence="1">
    <location>
        <begin position="75"/>
        <end position="87"/>
    </location>
</feature>
<feature type="region of interest" description="Disordered" evidence="1">
    <location>
        <begin position="44"/>
        <end position="102"/>
    </location>
</feature>
<name>A0AAV7NJ12_PLEWA</name>
<dbReference type="AlphaFoldDB" id="A0AAV7NJ12"/>
<comment type="caution">
    <text evidence="2">The sequence shown here is derived from an EMBL/GenBank/DDBJ whole genome shotgun (WGS) entry which is preliminary data.</text>
</comment>
<evidence type="ECO:0000256" key="1">
    <source>
        <dbReference type="SAM" id="MobiDB-lite"/>
    </source>
</evidence>
<dbReference type="EMBL" id="JANPWB010000012">
    <property type="protein sequence ID" value="KAJ1115134.1"/>
    <property type="molecule type" value="Genomic_DNA"/>
</dbReference>
<protein>
    <submittedName>
        <fullName evidence="2">Uncharacterized protein</fullName>
    </submittedName>
</protein>
<dbReference type="Proteomes" id="UP001066276">
    <property type="component" value="Chromosome 8"/>
</dbReference>
<feature type="compositionally biased region" description="Basic and acidic residues" evidence="1">
    <location>
        <begin position="45"/>
        <end position="54"/>
    </location>
</feature>
<gene>
    <name evidence="2" type="ORF">NDU88_003360</name>
</gene>
<organism evidence="2 3">
    <name type="scientific">Pleurodeles waltl</name>
    <name type="common">Iberian ribbed newt</name>
    <dbReference type="NCBI Taxonomy" id="8319"/>
    <lineage>
        <taxon>Eukaryota</taxon>
        <taxon>Metazoa</taxon>
        <taxon>Chordata</taxon>
        <taxon>Craniata</taxon>
        <taxon>Vertebrata</taxon>
        <taxon>Euteleostomi</taxon>
        <taxon>Amphibia</taxon>
        <taxon>Batrachia</taxon>
        <taxon>Caudata</taxon>
        <taxon>Salamandroidea</taxon>
        <taxon>Salamandridae</taxon>
        <taxon>Pleurodelinae</taxon>
        <taxon>Pleurodeles</taxon>
    </lineage>
</organism>
<keyword evidence="3" id="KW-1185">Reference proteome</keyword>
<evidence type="ECO:0000313" key="2">
    <source>
        <dbReference type="EMBL" id="KAJ1115134.1"/>
    </source>
</evidence>
<sequence length="102" mass="11133">MGRRPEEAALRLKQAESNVAEILPTHKENKNTIERLQQQVQTLQERVEDAEGRSRRNSVRLIQGTDSSPHGPPSSIDSAATSDSEGSSALFPAVTPQSARDL</sequence>
<evidence type="ECO:0000313" key="3">
    <source>
        <dbReference type="Proteomes" id="UP001066276"/>
    </source>
</evidence>